<evidence type="ECO:0000256" key="1">
    <source>
        <dbReference type="ARBA" id="ARBA00007664"/>
    </source>
</evidence>
<dbReference type="PANTHER" id="PTHR24276:SF91">
    <property type="entry name" value="AT26814P-RELATED"/>
    <property type="match status" value="1"/>
</dbReference>
<dbReference type="InterPro" id="IPR001254">
    <property type="entry name" value="Trypsin_dom"/>
</dbReference>
<name>A0A8K0CAS3_IGNLU</name>
<gene>
    <name evidence="11" type="ORF">ILUMI_25893</name>
</gene>
<keyword evidence="4" id="KW-0378">Hydrolase</keyword>
<dbReference type="GO" id="GO:0004252">
    <property type="term" value="F:serine-type endopeptidase activity"/>
    <property type="evidence" value="ECO:0007669"/>
    <property type="project" value="InterPro"/>
</dbReference>
<evidence type="ECO:0000256" key="9">
    <source>
        <dbReference type="SAM" id="SignalP"/>
    </source>
</evidence>
<dbReference type="PRINTS" id="PR00722">
    <property type="entry name" value="CHYMOTRYPSIN"/>
</dbReference>
<evidence type="ECO:0000256" key="8">
    <source>
        <dbReference type="SAM" id="MobiDB-lite"/>
    </source>
</evidence>
<dbReference type="Proteomes" id="UP000801492">
    <property type="component" value="Unassembled WGS sequence"/>
</dbReference>
<evidence type="ECO:0000256" key="7">
    <source>
        <dbReference type="ARBA" id="ARBA00023157"/>
    </source>
</evidence>
<evidence type="ECO:0000256" key="4">
    <source>
        <dbReference type="ARBA" id="ARBA00022801"/>
    </source>
</evidence>
<dbReference type="OrthoDB" id="10059102at2759"/>
<evidence type="ECO:0000259" key="10">
    <source>
        <dbReference type="PROSITE" id="PS50240"/>
    </source>
</evidence>
<keyword evidence="5" id="KW-0720">Serine protease</keyword>
<keyword evidence="2" id="KW-0645">Protease</keyword>
<dbReference type="PROSITE" id="PS00134">
    <property type="entry name" value="TRYPSIN_HIS"/>
    <property type="match status" value="1"/>
</dbReference>
<dbReference type="EMBL" id="VTPC01090990">
    <property type="protein sequence ID" value="KAF2880270.1"/>
    <property type="molecule type" value="Genomic_DNA"/>
</dbReference>
<evidence type="ECO:0000256" key="2">
    <source>
        <dbReference type="ARBA" id="ARBA00022670"/>
    </source>
</evidence>
<dbReference type="SMART" id="SM00020">
    <property type="entry name" value="Tryp_SPc"/>
    <property type="match status" value="1"/>
</dbReference>
<dbReference type="InterPro" id="IPR009003">
    <property type="entry name" value="Peptidase_S1_PA"/>
</dbReference>
<dbReference type="InterPro" id="IPR001314">
    <property type="entry name" value="Peptidase_S1A"/>
</dbReference>
<dbReference type="FunFam" id="2.40.10.10:FF:000077">
    <property type="entry name" value="Predicted protein"/>
    <property type="match status" value="1"/>
</dbReference>
<protein>
    <recommendedName>
        <fullName evidence="10">Peptidase S1 domain-containing protein</fullName>
    </recommendedName>
</protein>
<feature type="compositionally biased region" description="Low complexity" evidence="8">
    <location>
        <begin position="301"/>
        <end position="310"/>
    </location>
</feature>
<proteinExistence type="inferred from homology"/>
<keyword evidence="7" id="KW-1015">Disulfide bond</keyword>
<feature type="chain" id="PRO_5035443257" description="Peptidase S1 domain-containing protein" evidence="9">
    <location>
        <begin position="17"/>
        <end position="387"/>
    </location>
</feature>
<dbReference type="AlphaFoldDB" id="A0A8K0CAS3"/>
<evidence type="ECO:0000256" key="5">
    <source>
        <dbReference type="ARBA" id="ARBA00022825"/>
    </source>
</evidence>
<dbReference type="CDD" id="cd00190">
    <property type="entry name" value="Tryp_SPc"/>
    <property type="match status" value="1"/>
</dbReference>
<keyword evidence="3 9" id="KW-0732">Signal</keyword>
<dbReference type="InterPro" id="IPR043504">
    <property type="entry name" value="Peptidase_S1_PA_chymotrypsin"/>
</dbReference>
<dbReference type="InterPro" id="IPR050430">
    <property type="entry name" value="Peptidase_S1"/>
</dbReference>
<reference evidence="11" key="1">
    <citation type="submission" date="2019-08" db="EMBL/GenBank/DDBJ databases">
        <title>The genome of the North American firefly Photinus pyralis.</title>
        <authorList>
            <consortium name="Photinus pyralis genome working group"/>
            <person name="Fallon T.R."/>
            <person name="Sander Lower S.E."/>
            <person name="Weng J.-K."/>
        </authorList>
    </citation>
    <scope>NUCLEOTIDE SEQUENCE</scope>
    <source>
        <strain evidence="11">TRF0915ILg1</strain>
        <tissue evidence="11">Whole body</tissue>
    </source>
</reference>
<dbReference type="Gene3D" id="2.40.10.10">
    <property type="entry name" value="Trypsin-like serine proteases"/>
    <property type="match status" value="2"/>
</dbReference>
<evidence type="ECO:0000313" key="12">
    <source>
        <dbReference type="Proteomes" id="UP000801492"/>
    </source>
</evidence>
<dbReference type="GO" id="GO:0006508">
    <property type="term" value="P:proteolysis"/>
    <property type="evidence" value="ECO:0007669"/>
    <property type="project" value="UniProtKB-KW"/>
</dbReference>
<evidence type="ECO:0000256" key="3">
    <source>
        <dbReference type="ARBA" id="ARBA00022729"/>
    </source>
</evidence>
<comment type="caution">
    <text evidence="11">The sequence shown here is derived from an EMBL/GenBank/DDBJ whole genome shotgun (WGS) entry which is preliminary data.</text>
</comment>
<dbReference type="Pfam" id="PF00089">
    <property type="entry name" value="Trypsin"/>
    <property type="match status" value="1"/>
</dbReference>
<feature type="region of interest" description="Disordered" evidence="8">
    <location>
        <begin position="287"/>
        <end position="310"/>
    </location>
</feature>
<dbReference type="SUPFAM" id="SSF50494">
    <property type="entry name" value="Trypsin-like serine proteases"/>
    <property type="match status" value="1"/>
</dbReference>
<dbReference type="InterPro" id="IPR018114">
    <property type="entry name" value="TRYPSIN_HIS"/>
</dbReference>
<organism evidence="11 12">
    <name type="scientific">Ignelater luminosus</name>
    <name type="common">Cucubano</name>
    <name type="synonym">Pyrophorus luminosus</name>
    <dbReference type="NCBI Taxonomy" id="2038154"/>
    <lineage>
        <taxon>Eukaryota</taxon>
        <taxon>Metazoa</taxon>
        <taxon>Ecdysozoa</taxon>
        <taxon>Arthropoda</taxon>
        <taxon>Hexapoda</taxon>
        <taxon>Insecta</taxon>
        <taxon>Pterygota</taxon>
        <taxon>Neoptera</taxon>
        <taxon>Endopterygota</taxon>
        <taxon>Coleoptera</taxon>
        <taxon>Polyphaga</taxon>
        <taxon>Elateriformia</taxon>
        <taxon>Elateroidea</taxon>
        <taxon>Elateridae</taxon>
        <taxon>Agrypninae</taxon>
        <taxon>Pyrophorini</taxon>
        <taxon>Ignelater</taxon>
    </lineage>
</organism>
<accession>A0A8K0CAS3</accession>
<keyword evidence="12" id="KW-1185">Reference proteome</keyword>
<dbReference type="PROSITE" id="PS50240">
    <property type="entry name" value="TRYPSIN_DOM"/>
    <property type="match status" value="1"/>
</dbReference>
<comment type="similarity">
    <text evidence="1">Belongs to the peptidase S1 family.</text>
</comment>
<sequence length="387" mass="41831">MFRLLVLSVLVAISLAAELPPLLPRLDGRIVGGRPATIEQYPHQLSLLLYGSHICGASIVSSNYALTAAHCTDGSSASSLSVRAGSSYRGQGGEVVAVSRIIQHSRYNSRTIDYDISLLQLARALQLGRPIYLVSQNQNVSPGTAVAVSGWGAMNEGGSPSSQLQAVTISIVSRQTCRNAYGESAITDRMICAGVPAGGKDSCQGDSGGPMKIDGANMQAGVVSWGYGCARPGYPGVYSNVAYLRRIIVLEKFTTIMARVMYFFINISWAFRRKTCLETALISEVSEVTTHTDTSAPPPESTSTSETPSESTFFANFADDPALWPQIIPDKLRLFLAEHGPRTLERHEKSSGHLFSVEKYLDLKTDLLEGHAVDSVNQTTVEREKKR</sequence>
<dbReference type="PANTHER" id="PTHR24276">
    <property type="entry name" value="POLYSERASE-RELATED"/>
    <property type="match status" value="1"/>
</dbReference>
<evidence type="ECO:0000256" key="6">
    <source>
        <dbReference type="ARBA" id="ARBA00023145"/>
    </source>
</evidence>
<feature type="signal peptide" evidence="9">
    <location>
        <begin position="1"/>
        <end position="16"/>
    </location>
</feature>
<evidence type="ECO:0000313" key="11">
    <source>
        <dbReference type="EMBL" id="KAF2880270.1"/>
    </source>
</evidence>
<feature type="domain" description="Peptidase S1" evidence="10">
    <location>
        <begin position="30"/>
        <end position="275"/>
    </location>
</feature>
<keyword evidence="6" id="KW-0865">Zymogen</keyword>